<gene>
    <name evidence="2" type="ORF">Salmuc_05214</name>
</gene>
<dbReference type="InterPro" id="IPR014044">
    <property type="entry name" value="CAP_dom"/>
</dbReference>
<keyword evidence="2" id="KW-0812">Transmembrane</keyword>
<dbReference type="AlphaFoldDB" id="S9RWR7"/>
<dbReference type="PANTHER" id="PTHR31157:SF1">
    <property type="entry name" value="SCP DOMAIN-CONTAINING PROTEIN"/>
    <property type="match status" value="1"/>
</dbReference>
<dbReference type="eggNOG" id="COG2340">
    <property type="taxonomic scope" value="Bacteria"/>
</dbReference>
<keyword evidence="3" id="KW-1185">Reference proteome</keyword>
<reference evidence="3" key="1">
    <citation type="journal article" date="2014" name="Stand. Genomic Sci.">
        <title>Genome sequence of the exopolysaccharide-producing Salipiger mucosus type strain (DSM 16094(T)), a moderately halophilic member of the Roseobacter clade.</title>
        <authorList>
            <person name="Riedel T."/>
            <person name="Spring S."/>
            <person name="Fiebig A."/>
            <person name="Petersen J."/>
            <person name="Kyrpides N.C."/>
            <person name="Goker M."/>
            <person name="Klenk H.P."/>
        </authorList>
    </citation>
    <scope>NUCLEOTIDE SEQUENCE [LARGE SCALE GENOMIC DNA]</scope>
    <source>
        <strain evidence="3">DSM 16094</strain>
    </source>
</reference>
<dbReference type="InterPro" id="IPR035940">
    <property type="entry name" value="CAP_sf"/>
</dbReference>
<accession>S9RWR7</accession>
<dbReference type="PROSITE" id="PS51318">
    <property type="entry name" value="TAT"/>
    <property type="match status" value="1"/>
</dbReference>
<dbReference type="HOGENOM" id="CLU_048111_3_3_5"/>
<evidence type="ECO:0000259" key="1">
    <source>
        <dbReference type="Pfam" id="PF00188"/>
    </source>
</evidence>
<dbReference type="STRING" id="1123237.Salmuc_05214"/>
<dbReference type="CDD" id="cd05379">
    <property type="entry name" value="CAP_bacterial"/>
    <property type="match status" value="1"/>
</dbReference>
<dbReference type="InterPro" id="IPR006311">
    <property type="entry name" value="TAT_signal"/>
</dbReference>
<evidence type="ECO:0000313" key="2">
    <source>
        <dbReference type="EMBL" id="EPX82465.1"/>
    </source>
</evidence>
<evidence type="ECO:0000313" key="3">
    <source>
        <dbReference type="Proteomes" id="UP000015347"/>
    </source>
</evidence>
<dbReference type="EMBL" id="APVH01000021">
    <property type="protein sequence ID" value="EPX82465.1"/>
    <property type="molecule type" value="Genomic_DNA"/>
</dbReference>
<dbReference type="Pfam" id="PF00188">
    <property type="entry name" value="CAP"/>
    <property type="match status" value="1"/>
</dbReference>
<sequence>MKKYARTEGTPMQRRSFLMLAGGLAAAACSPVPAPPRMGADGKPLPRVYRITPADAARIEYRVLDSVNALREAAGAPPLKLNSRLNAAAETHSRDMSVQNRPWHFGSDGSSAIDRLERVGYRGRFVGENVSESYETELATLSAWMEDPVTRPVILDPNARELGFAWYQEPNGKIWWTMVTGTPEGATLGGDDATGA</sequence>
<dbReference type="PROSITE" id="PS51257">
    <property type="entry name" value="PROKAR_LIPOPROTEIN"/>
    <property type="match status" value="1"/>
</dbReference>
<dbReference type="PANTHER" id="PTHR31157">
    <property type="entry name" value="SCP DOMAIN-CONTAINING PROTEIN"/>
    <property type="match status" value="1"/>
</dbReference>
<comment type="caution">
    <text evidence="2">The sequence shown here is derived from an EMBL/GenBank/DDBJ whole genome shotgun (WGS) entry which is preliminary data.</text>
</comment>
<protein>
    <submittedName>
        <fullName evidence="2">Putative transmembrane protein</fullName>
    </submittedName>
</protein>
<dbReference type="SUPFAM" id="SSF55797">
    <property type="entry name" value="PR-1-like"/>
    <property type="match status" value="1"/>
</dbReference>
<dbReference type="Gene3D" id="3.40.33.10">
    <property type="entry name" value="CAP"/>
    <property type="match status" value="1"/>
</dbReference>
<feature type="domain" description="SCP" evidence="1">
    <location>
        <begin position="64"/>
        <end position="178"/>
    </location>
</feature>
<keyword evidence="2" id="KW-0472">Membrane</keyword>
<organism evidence="2 3">
    <name type="scientific">Salipiger mucosus DSM 16094</name>
    <dbReference type="NCBI Taxonomy" id="1123237"/>
    <lineage>
        <taxon>Bacteria</taxon>
        <taxon>Pseudomonadati</taxon>
        <taxon>Pseudomonadota</taxon>
        <taxon>Alphaproteobacteria</taxon>
        <taxon>Rhodobacterales</taxon>
        <taxon>Roseobacteraceae</taxon>
        <taxon>Salipiger</taxon>
    </lineage>
</organism>
<name>S9RWR7_9RHOB</name>
<proteinExistence type="predicted"/>
<dbReference type="Proteomes" id="UP000015347">
    <property type="component" value="Unassembled WGS sequence"/>
</dbReference>